<dbReference type="AlphaFoldDB" id="A0AAD0WR26"/>
<protein>
    <submittedName>
        <fullName evidence="2">Membrane protein</fullName>
    </submittedName>
</protein>
<sequence>MSTQYQKSGNLYYIKLKTDLGTFYKIGFTTSKNIIDRFNHNGSNDYKLIQETLIFKYYDDAYLREQKLHKQYENKKAFYKYSNETYLPLVNNGQSELYYDDILSLDKDFSKKQSFLTKLKVYIAIFKSNPIKIILFFGLAITVFGGILGLTITFFIRTFPYSLVIIILIYLASKIKENIFIKIRNKFIKS</sequence>
<evidence type="ECO:0000313" key="3">
    <source>
        <dbReference type="Proteomes" id="UP000263040"/>
    </source>
</evidence>
<evidence type="ECO:0000313" key="2">
    <source>
        <dbReference type="EMBL" id="AXX90133.1"/>
    </source>
</evidence>
<keyword evidence="1" id="KW-1133">Transmembrane helix</keyword>
<dbReference type="KEGG" id="asui:ASUIS_1655"/>
<reference evidence="2 3" key="1">
    <citation type="submission" date="2018-08" db="EMBL/GenBank/DDBJ databases">
        <title>Complete genome of the Arcobacter suis type strain LMG 26152.</title>
        <authorList>
            <person name="Miller W.G."/>
            <person name="Yee E."/>
            <person name="Bono J.L."/>
        </authorList>
    </citation>
    <scope>NUCLEOTIDE SEQUENCE [LARGE SCALE GENOMIC DNA]</scope>
    <source>
        <strain evidence="2 3">CECT 7833</strain>
    </source>
</reference>
<evidence type="ECO:0000256" key="1">
    <source>
        <dbReference type="SAM" id="Phobius"/>
    </source>
</evidence>
<feature type="transmembrane region" description="Helical" evidence="1">
    <location>
        <begin position="161"/>
        <end position="181"/>
    </location>
</feature>
<dbReference type="Proteomes" id="UP000263040">
    <property type="component" value="Chromosome"/>
</dbReference>
<dbReference type="EMBL" id="CP032100">
    <property type="protein sequence ID" value="AXX90133.1"/>
    <property type="molecule type" value="Genomic_DNA"/>
</dbReference>
<organism evidence="2 3">
    <name type="scientific">Arcobacter suis CECT 7833</name>
    <dbReference type="NCBI Taxonomy" id="663365"/>
    <lineage>
        <taxon>Bacteria</taxon>
        <taxon>Pseudomonadati</taxon>
        <taxon>Campylobacterota</taxon>
        <taxon>Epsilonproteobacteria</taxon>
        <taxon>Campylobacterales</taxon>
        <taxon>Arcobacteraceae</taxon>
        <taxon>Arcobacter</taxon>
    </lineage>
</organism>
<keyword evidence="1" id="KW-0812">Transmembrane</keyword>
<keyword evidence="1" id="KW-0472">Membrane</keyword>
<proteinExistence type="predicted"/>
<feature type="transmembrane region" description="Helical" evidence="1">
    <location>
        <begin position="133"/>
        <end position="155"/>
    </location>
</feature>
<dbReference type="RefSeq" id="WP_118886649.1">
    <property type="nucleotide sequence ID" value="NZ_CP032100.1"/>
</dbReference>
<accession>A0AAD0WR26</accession>
<gene>
    <name evidence="2" type="ORF">ASUIS_1655</name>
</gene>
<name>A0AAD0WR26_9BACT</name>
<keyword evidence="3" id="KW-1185">Reference proteome</keyword>